<feature type="transmembrane region" description="Helical" evidence="1">
    <location>
        <begin position="154"/>
        <end position="175"/>
    </location>
</feature>
<sequence>MTRAVLALALLAAGLAYPFVVHAGLQGGGARWIALPLAVLWLARALTARRGQAGGRLLPALALAFCLVLAFAEDPRWLLWYPVLVNAGLFTVFGASLVRGMPAIERLARLREPDLPASGVAYTRRVTQAWTLFFALNGAAAAALALWAPTAWWTLYNGCISYILIGILIAGEWLLRPHARKAAQAR</sequence>
<comment type="caution">
    <text evidence="2">The sequence shown here is derived from an EMBL/GenBank/DDBJ whole genome shotgun (WGS) entry which is preliminary data.</text>
</comment>
<dbReference type="RefSeq" id="WP_129148695.1">
    <property type="nucleotide sequence ID" value="NZ_JBHSDO010000006.1"/>
</dbReference>
<evidence type="ECO:0000313" key="3">
    <source>
        <dbReference type="Proteomes" id="UP000290849"/>
    </source>
</evidence>
<evidence type="ECO:0000313" key="2">
    <source>
        <dbReference type="EMBL" id="RXN92736.1"/>
    </source>
</evidence>
<name>A0A4Q1HQQ5_9BURK</name>
<keyword evidence="1" id="KW-1133">Transmembrane helix</keyword>
<dbReference type="OrthoDB" id="8537043at2"/>
<proteinExistence type="predicted"/>
<reference evidence="2 3" key="1">
    <citation type="journal article" date="2017" name="Int. J. Syst. Evol. Microbiol.">
        <title>Achromobacter aloeverae sp. nov., isolated from the root of Aloe vera (L.) Burm.f.</title>
        <authorList>
            <person name="Kuncharoen N."/>
            <person name="Muramatsu Y."/>
            <person name="Shibata C."/>
            <person name="Kamakura Y."/>
            <person name="Nakagawa Y."/>
            <person name="Tanasupawat S."/>
        </authorList>
    </citation>
    <scope>NUCLEOTIDE SEQUENCE [LARGE SCALE GENOMIC DNA]</scope>
    <source>
        <strain evidence="2 3">AVA-1</strain>
    </source>
</reference>
<evidence type="ECO:0000256" key="1">
    <source>
        <dbReference type="SAM" id="Phobius"/>
    </source>
</evidence>
<accession>A0A4Q1HQQ5</accession>
<keyword evidence="1" id="KW-0472">Membrane</keyword>
<protein>
    <recommendedName>
        <fullName evidence="4">DNA gyrase subunit B</fullName>
    </recommendedName>
</protein>
<feature type="transmembrane region" description="Helical" evidence="1">
    <location>
        <begin position="78"/>
        <end position="98"/>
    </location>
</feature>
<dbReference type="EMBL" id="PYAL01000001">
    <property type="protein sequence ID" value="RXN92736.1"/>
    <property type="molecule type" value="Genomic_DNA"/>
</dbReference>
<feature type="transmembrane region" description="Helical" evidence="1">
    <location>
        <begin position="53"/>
        <end position="72"/>
    </location>
</feature>
<gene>
    <name evidence="2" type="ORF">C7R54_03020</name>
</gene>
<evidence type="ECO:0008006" key="4">
    <source>
        <dbReference type="Google" id="ProtNLM"/>
    </source>
</evidence>
<keyword evidence="1" id="KW-0812">Transmembrane</keyword>
<feature type="transmembrane region" description="Helical" evidence="1">
    <location>
        <begin position="28"/>
        <end position="46"/>
    </location>
</feature>
<organism evidence="2 3">
    <name type="scientific">Achromobacter aloeverae</name>
    <dbReference type="NCBI Taxonomy" id="1750518"/>
    <lineage>
        <taxon>Bacteria</taxon>
        <taxon>Pseudomonadati</taxon>
        <taxon>Pseudomonadota</taxon>
        <taxon>Betaproteobacteria</taxon>
        <taxon>Burkholderiales</taxon>
        <taxon>Alcaligenaceae</taxon>
        <taxon>Achromobacter</taxon>
    </lineage>
</organism>
<dbReference type="AlphaFoldDB" id="A0A4Q1HQQ5"/>
<feature type="transmembrane region" description="Helical" evidence="1">
    <location>
        <begin position="129"/>
        <end position="148"/>
    </location>
</feature>
<keyword evidence="3" id="KW-1185">Reference proteome</keyword>
<dbReference type="Proteomes" id="UP000290849">
    <property type="component" value="Unassembled WGS sequence"/>
</dbReference>